<dbReference type="GO" id="GO:0042995">
    <property type="term" value="C:cell projection"/>
    <property type="evidence" value="ECO:0007669"/>
    <property type="project" value="UniProtKB-SubCell"/>
</dbReference>
<comment type="subcellular location">
    <subcellularLocation>
        <location evidence="2">Cell membrane</location>
        <topology evidence="2">Multi-pass membrane protein</topology>
    </subcellularLocation>
    <subcellularLocation>
        <location evidence="1">Cell projection</location>
    </subcellularLocation>
</comment>
<dbReference type="GO" id="GO:0008528">
    <property type="term" value="F:G protein-coupled peptide receptor activity"/>
    <property type="evidence" value="ECO:0007669"/>
    <property type="project" value="TreeGrafter"/>
</dbReference>
<dbReference type="Proteomes" id="UP000324632">
    <property type="component" value="Chromosome 2"/>
</dbReference>
<evidence type="ECO:0000256" key="2">
    <source>
        <dbReference type="ARBA" id="ARBA00004651"/>
    </source>
</evidence>
<dbReference type="GO" id="GO:0036505">
    <property type="term" value="F:prosaposin receptor activity"/>
    <property type="evidence" value="ECO:0007669"/>
    <property type="project" value="TreeGrafter"/>
</dbReference>
<dbReference type="InterPro" id="IPR003909">
    <property type="entry name" value="GPR37_orph"/>
</dbReference>
<evidence type="ECO:0000313" key="19">
    <source>
        <dbReference type="EMBL" id="KAA0724315.1"/>
    </source>
</evidence>
<keyword evidence="6" id="KW-0832">Ubl conjugation</keyword>
<keyword evidence="14" id="KW-0966">Cell projection</keyword>
<keyword evidence="11 19" id="KW-0675">Receptor</keyword>
<sequence length="559" mass="62921">MKMQLLCVFCLLVSVVFTLDVIPNSTDVNSDVDYLTSESRQVGTDSLERRATSDNINDGQIQSPGLSETIKTLQFVNVKRGPSRHKHENTRTLDRYSQTVSFLRQVRDKRAFKVNPRQKRETVNKTRNEQDRTRDIESSKEKLHTFPKPEAQVQPTNFPDDPTTFPEWDISPGEDFEEPYTPLGPFDPRSRTPGVKNPFYPVTGDSYGAYAVVGISVIIFTVGIIGNIAIMCIVCHNYYMRSISNSLLANLALWDFVNLFFCLPLVIFHELTKDWLLGEFSCKIIPYIEVASVGVTTFTLCALCIDRFRAASNVQMYYEMIENCTSTTAKLTVIWLGALLLALPELLIRQLVREEREPPEVTPCEHCVVRISTSLPDTLYVLGLTYNSARLWWYFGCYFCLPTVFTIIGSVASARKISKAERASVRGNRKQIQLESQMNCTVVALAIVYGFCVIPENISNIVSVYMATSVPRRTLDILHLVSQVMLFCKSAVTPVLLLVLCRPFGKAFLNCCCCCLEECGPKKSSDATSDENEQDGTTELELSPYSTVHREPSTLATHC</sequence>
<dbReference type="InterPro" id="IPR017452">
    <property type="entry name" value="GPCR_Rhodpsn_7TM"/>
</dbReference>
<keyword evidence="9 16" id="KW-0472">Membrane</keyword>
<dbReference type="EMBL" id="SOYY01000002">
    <property type="protein sequence ID" value="KAA0724315.1"/>
    <property type="molecule type" value="Genomic_DNA"/>
</dbReference>
<feature type="region of interest" description="Disordered" evidence="15">
    <location>
        <begin position="521"/>
        <end position="543"/>
    </location>
</feature>
<feature type="transmembrane region" description="Helical" evidence="16">
    <location>
        <begin position="438"/>
        <end position="458"/>
    </location>
</feature>
<dbReference type="Gene3D" id="1.20.1070.10">
    <property type="entry name" value="Rhodopsin 7-helix transmembrane proteins"/>
    <property type="match status" value="1"/>
</dbReference>
<evidence type="ECO:0000256" key="1">
    <source>
        <dbReference type="ARBA" id="ARBA00004316"/>
    </source>
</evidence>
<dbReference type="GO" id="GO:0007193">
    <property type="term" value="P:adenylate cyclase-inhibiting G protein-coupled receptor signaling pathway"/>
    <property type="evidence" value="ECO:0007669"/>
    <property type="project" value="TreeGrafter"/>
</dbReference>
<evidence type="ECO:0000256" key="7">
    <source>
        <dbReference type="ARBA" id="ARBA00022989"/>
    </source>
</evidence>
<evidence type="ECO:0000256" key="9">
    <source>
        <dbReference type="ARBA" id="ARBA00023136"/>
    </source>
</evidence>
<keyword evidence="20" id="KW-1185">Reference proteome</keyword>
<organism evidence="19 20">
    <name type="scientific">Triplophysa tibetana</name>
    <dbReference type="NCBI Taxonomy" id="1572043"/>
    <lineage>
        <taxon>Eukaryota</taxon>
        <taxon>Metazoa</taxon>
        <taxon>Chordata</taxon>
        <taxon>Craniata</taxon>
        <taxon>Vertebrata</taxon>
        <taxon>Euteleostomi</taxon>
        <taxon>Actinopterygii</taxon>
        <taxon>Neopterygii</taxon>
        <taxon>Teleostei</taxon>
        <taxon>Ostariophysi</taxon>
        <taxon>Cypriniformes</taxon>
        <taxon>Nemacheilidae</taxon>
        <taxon>Triplophysa</taxon>
    </lineage>
</organism>
<evidence type="ECO:0000256" key="10">
    <source>
        <dbReference type="ARBA" id="ARBA00023157"/>
    </source>
</evidence>
<dbReference type="SUPFAM" id="SSF81321">
    <property type="entry name" value="Family A G protein-coupled receptor-like"/>
    <property type="match status" value="1"/>
</dbReference>
<evidence type="ECO:0000256" key="13">
    <source>
        <dbReference type="ARBA" id="ARBA00023224"/>
    </source>
</evidence>
<keyword evidence="10" id="KW-1015">Disulfide bond</keyword>
<dbReference type="AlphaFoldDB" id="A0A5A9PRG4"/>
<evidence type="ECO:0000256" key="4">
    <source>
        <dbReference type="ARBA" id="ARBA00022692"/>
    </source>
</evidence>
<keyword evidence="3" id="KW-1003">Cell membrane</keyword>
<proteinExistence type="predicted"/>
<evidence type="ECO:0000256" key="15">
    <source>
        <dbReference type="SAM" id="MobiDB-lite"/>
    </source>
</evidence>
<evidence type="ECO:0000256" key="3">
    <source>
        <dbReference type="ARBA" id="ARBA00022475"/>
    </source>
</evidence>
<name>A0A5A9PRG4_9TELE</name>
<feature type="transmembrane region" description="Helical" evidence="16">
    <location>
        <begin position="329"/>
        <end position="348"/>
    </location>
</feature>
<keyword evidence="8" id="KW-0297">G-protein coupled receptor</keyword>
<protein>
    <submittedName>
        <fullName evidence="19">Prosaposin receptor GPR37</fullName>
    </submittedName>
</protein>
<evidence type="ECO:0000256" key="17">
    <source>
        <dbReference type="SAM" id="SignalP"/>
    </source>
</evidence>
<dbReference type="FunFam" id="1.20.1070.10:FF:000059">
    <property type="entry name" value="G protein-coupled receptor 37"/>
    <property type="match status" value="1"/>
</dbReference>
<comment type="caution">
    <text evidence="19">The sequence shown here is derived from an EMBL/GenBank/DDBJ whole genome shotgun (WGS) entry which is preliminary data.</text>
</comment>
<dbReference type="PANTHER" id="PTHR46216">
    <property type="entry name" value="PROSAPOSIN RECEPTOR GPR37 FAMILY MEMBER"/>
    <property type="match status" value="1"/>
</dbReference>
<dbReference type="GO" id="GO:0043410">
    <property type="term" value="P:positive regulation of MAPK cascade"/>
    <property type="evidence" value="ECO:0007669"/>
    <property type="project" value="TreeGrafter"/>
</dbReference>
<feature type="chain" id="PRO_5022916175" evidence="17">
    <location>
        <begin position="19"/>
        <end position="559"/>
    </location>
</feature>
<feature type="transmembrane region" description="Helical" evidence="16">
    <location>
        <begin position="478"/>
        <end position="500"/>
    </location>
</feature>
<dbReference type="PROSITE" id="PS50262">
    <property type="entry name" value="G_PROTEIN_RECEP_F1_2"/>
    <property type="match status" value="1"/>
</dbReference>
<evidence type="ECO:0000256" key="6">
    <source>
        <dbReference type="ARBA" id="ARBA00022843"/>
    </source>
</evidence>
<feature type="signal peptide" evidence="17">
    <location>
        <begin position="1"/>
        <end position="18"/>
    </location>
</feature>
<evidence type="ECO:0000256" key="14">
    <source>
        <dbReference type="ARBA" id="ARBA00023273"/>
    </source>
</evidence>
<keyword evidence="7 16" id="KW-1133">Transmembrane helix</keyword>
<feature type="transmembrane region" description="Helical" evidence="16">
    <location>
        <begin position="207"/>
        <end position="235"/>
    </location>
</feature>
<dbReference type="OrthoDB" id="9939725at2759"/>
<evidence type="ECO:0000256" key="8">
    <source>
        <dbReference type="ARBA" id="ARBA00023040"/>
    </source>
</evidence>
<dbReference type="GO" id="GO:0043235">
    <property type="term" value="C:receptor complex"/>
    <property type="evidence" value="ECO:0007669"/>
    <property type="project" value="TreeGrafter"/>
</dbReference>
<keyword evidence="12" id="KW-0325">Glycoprotein</keyword>
<keyword evidence="4 16" id="KW-0812">Transmembrane</keyword>
<dbReference type="GO" id="GO:0005886">
    <property type="term" value="C:plasma membrane"/>
    <property type="evidence" value="ECO:0007669"/>
    <property type="project" value="UniProtKB-SubCell"/>
</dbReference>
<feature type="domain" description="G-protein coupled receptors family 1 profile" evidence="18">
    <location>
        <begin position="226"/>
        <end position="497"/>
    </location>
</feature>
<feature type="transmembrane region" description="Helical" evidence="16">
    <location>
        <begin position="391"/>
        <end position="417"/>
    </location>
</feature>
<dbReference type="PRINTS" id="PR01421">
    <property type="entry name" value="GPR37ORPHANR"/>
</dbReference>
<keyword evidence="13" id="KW-0807">Transducer</keyword>
<gene>
    <name evidence="19" type="ORF">E1301_Tti003583</name>
</gene>
<feature type="compositionally biased region" description="Basic and acidic residues" evidence="15">
    <location>
        <begin position="118"/>
        <end position="141"/>
    </location>
</feature>
<feature type="region of interest" description="Disordered" evidence="15">
    <location>
        <begin position="39"/>
        <end position="61"/>
    </location>
</feature>
<feature type="transmembrane region" description="Helical" evidence="16">
    <location>
        <begin position="287"/>
        <end position="308"/>
    </location>
</feature>
<evidence type="ECO:0000259" key="18">
    <source>
        <dbReference type="PROSITE" id="PS50262"/>
    </source>
</evidence>
<evidence type="ECO:0000256" key="5">
    <source>
        <dbReference type="ARBA" id="ARBA00022729"/>
    </source>
</evidence>
<reference evidence="19 20" key="1">
    <citation type="journal article" date="2019" name="Mol. Ecol. Resour.">
        <title>Chromosome-level genome assembly of Triplophysa tibetana, a fish adapted to the harsh high-altitude environment of the Tibetan Plateau.</title>
        <authorList>
            <person name="Yang X."/>
            <person name="Liu H."/>
            <person name="Ma Z."/>
            <person name="Zou Y."/>
            <person name="Zou M."/>
            <person name="Mao Y."/>
            <person name="Li X."/>
            <person name="Wang H."/>
            <person name="Chen T."/>
            <person name="Wang W."/>
            <person name="Yang R."/>
        </authorList>
    </citation>
    <scope>NUCLEOTIDE SEQUENCE [LARGE SCALE GENOMIC DNA]</scope>
    <source>
        <strain evidence="19">TTIB1903HZAU</strain>
        <tissue evidence="19">Muscle</tissue>
    </source>
</reference>
<feature type="transmembrane region" description="Helical" evidence="16">
    <location>
        <begin position="247"/>
        <end position="267"/>
    </location>
</feature>
<feature type="region of interest" description="Disordered" evidence="15">
    <location>
        <begin position="115"/>
        <end position="141"/>
    </location>
</feature>
<evidence type="ECO:0000256" key="11">
    <source>
        <dbReference type="ARBA" id="ARBA00023170"/>
    </source>
</evidence>
<dbReference type="Pfam" id="PF00001">
    <property type="entry name" value="7tm_1"/>
    <property type="match status" value="1"/>
</dbReference>
<evidence type="ECO:0000313" key="20">
    <source>
        <dbReference type="Proteomes" id="UP000324632"/>
    </source>
</evidence>
<dbReference type="InterPro" id="IPR000276">
    <property type="entry name" value="GPCR_Rhodpsn"/>
</dbReference>
<dbReference type="PANTHER" id="PTHR46216:SF3">
    <property type="entry name" value="PROSAPOSIN RECEPTOR GPR37"/>
    <property type="match status" value="1"/>
</dbReference>
<dbReference type="PRINTS" id="PR00237">
    <property type="entry name" value="GPCRRHODOPSN"/>
</dbReference>
<accession>A0A5A9PRG4</accession>
<feature type="compositionally biased region" description="Acidic residues" evidence="15">
    <location>
        <begin position="528"/>
        <end position="538"/>
    </location>
</feature>
<evidence type="ECO:0000256" key="12">
    <source>
        <dbReference type="ARBA" id="ARBA00023180"/>
    </source>
</evidence>
<dbReference type="CDD" id="cd15127">
    <property type="entry name" value="7tmA_GPR37"/>
    <property type="match status" value="1"/>
</dbReference>
<evidence type="ECO:0000256" key="16">
    <source>
        <dbReference type="SAM" id="Phobius"/>
    </source>
</evidence>
<keyword evidence="5 17" id="KW-0732">Signal</keyword>